<dbReference type="AlphaFoldDB" id="A0A9W9Z2F8"/>
<keyword evidence="2" id="KW-1133">Transmembrane helix</keyword>
<proteinExistence type="predicted"/>
<reference evidence="3" key="1">
    <citation type="submission" date="2023-01" db="EMBL/GenBank/DDBJ databases">
        <title>Genome assembly of the deep-sea coral Lophelia pertusa.</title>
        <authorList>
            <person name="Herrera S."/>
            <person name="Cordes E."/>
        </authorList>
    </citation>
    <scope>NUCLEOTIDE SEQUENCE</scope>
    <source>
        <strain evidence="3">USNM1676648</strain>
        <tissue evidence="3">Polyp</tissue>
    </source>
</reference>
<comment type="caution">
    <text evidence="3">The sequence shown here is derived from an EMBL/GenBank/DDBJ whole genome shotgun (WGS) entry which is preliminary data.</text>
</comment>
<keyword evidence="2" id="KW-0472">Membrane</keyword>
<evidence type="ECO:0000313" key="4">
    <source>
        <dbReference type="Proteomes" id="UP001163046"/>
    </source>
</evidence>
<gene>
    <name evidence="3" type="ORF">OS493_009455</name>
</gene>
<evidence type="ECO:0000256" key="2">
    <source>
        <dbReference type="SAM" id="Phobius"/>
    </source>
</evidence>
<evidence type="ECO:0000256" key="1">
    <source>
        <dbReference type="SAM" id="MobiDB-lite"/>
    </source>
</evidence>
<name>A0A9W9Z2F8_9CNID</name>
<sequence length="107" mass="11838">MASQASKHSSTVLPHVLHFAFTVLSIALLSYKVYHLESELSLVRDELFTRASTSTDNGMTKTLPAPSTAAYSIKHDGGSHRNRRLSPQKASETTSDCDLQKMLKDFQ</sequence>
<protein>
    <submittedName>
        <fullName evidence="3">Uncharacterized protein</fullName>
    </submittedName>
</protein>
<dbReference type="Proteomes" id="UP001163046">
    <property type="component" value="Unassembled WGS sequence"/>
</dbReference>
<dbReference type="OrthoDB" id="10607385at2759"/>
<accession>A0A9W9Z2F8</accession>
<keyword evidence="2" id="KW-0812">Transmembrane</keyword>
<feature type="region of interest" description="Disordered" evidence="1">
    <location>
        <begin position="53"/>
        <end position="96"/>
    </location>
</feature>
<organism evidence="3 4">
    <name type="scientific">Desmophyllum pertusum</name>
    <dbReference type="NCBI Taxonomy" id="174260"/>
    <lineage>
        <taxon>Eukaryota</taxon>
        <taxon>Metazoa</taxon>
        <taxon>Cnidaria</taxon>
        <taxon>Anthozoa</taxon>
        <taxon>Hexacorallia</taxon>
        <taxon>Scleractinia</taxon>
        <taxon>Caryophylliina</taxon>
        <taxon>Caryophylliidae</taxon>
        <taxon>Desmophyllum</taxon>
    </lineage>
</organism>
<evidence type="ECO:0000313" key="3">
    <source>
        <dbReference type="EMBL" id="KAJ7374118.1"/>
    </source>
</evidence>
<dbReference type="EMBL" id="MU826829">
    <property type="protein sequence ID" value="KAJ7374118.1"/>
    <property type="molecule type" value="Genomic_DNA"/>
</dbReference>
<feature type="transmembrane region" description="Helical" evidence="2">
    <location>
        <begin position="12"/>
        <end position="34"/>
    </location>
</feature>
<feature type="non-terminal residue" evidence="3">
    <location>
        <position position="107"/>
    </location>
</feature>
<keyword evidence="4" id="KW-1185">Reference proteome</keyword>